<evidence type="ECO:0000256" key="1">
    <source>
        <dbReference type="SAM" id="MobiDB-lite"/>
    </source>
</evidence>
<feature type="compositionally biased region" description="Polar residues" evidence="1">
    <location>
        <begin position="39"/>
        <end position="54"/>
    </location>
</feature>
<evidence type="ECO:0000313" key="3">
    <source>
        <dbReference type="Proteomes" id="UP000509303"/>
    </source>
</evidence>
<dbReference type="AlphaFoldDB" id="A0A7H8NGD5"/>
<keyword evidence="3" id="KW-1185">Reference proteome</keyword>
<dbReference type="Proteomes" id="UP000509303">
    <property type="component" value="Chromosome"/>
</dbReference>
<name>A0A7H8NGD5_9ACTN</name>
<organism evidence="2 3">
    <name type="scientific">Streptomyces buecherae</name>
    <dbReference type="NCBI Taxonomy" id="2763006"/>
    <lineage>
        <taxon>Bacteria</taxon>
        <taxon>Bacillati</taxon>
        <taxon>Actinomycetota</taxon>
        <taxon>Actinomycetes</taxon>
        <taxon>Kitasatosporales</taxon>
        <taxon>Streptomycetaceae</taxon>
        <taxon>Streptomyces</taxon>
    </lineage>
</organism>
<proteinExistence type="predicted"/>
<evidence type="ECO:0000313" key="2">
    <source>
        <dbReference type="EMBL" id="QKW53456.1"/>
    </source>
</evidence>
<sequence length="54" mass="5651">MAVLGAVYDAEPAARRPHDVIAPPGGRGGQYIPRPGPTAQANWLRASSTRIRAG</sequence>
<accession>A0A7H8NGD5</accession>
<dbReference type="RefSeq" id="WP_176165161.1">
    <property type="nucleotide sequence ID" value="NZ_CP054929.1"/>
</dbReference>
<protein>
    <submittedName>
        <fullName evidence="2">Uncharacterized protein</fullName>
    </submittedName>
</protein>
<reference evidence="2 3" key="1">
    <citation type="submission" date="2020-06" db="EMBL/GenBank/DDBJ databases">
        <title>Genome mining for natural products.</title>
        <authorList>
            <person name="Zhang B."/>
            <person name="Shi J."/>
            <person name="Ge H."/>
        </authorList>
    </citation>
    <scope>NUCLEOTIDE SEQUENCE [LARGE SCALE GENOMIC DNA]</scope>
    <source>
        <strain evidence="2 3">NA00687</strain>
    </source>
</reference>
<feature type="region of interest" description="Disordered" evidence="1">
    <location>
        <begin position="15"/>
        <end position="54"/>
    </location>
</feature>
<gene>
    <name evidence="2" type="ORF">HUT08_32305</name>
</gene>
<dbReference type="EMBL" id="CP054929">
    <property type="protein sequence ID" value="QKW53456.1"/>
    <property type="molecule type" value="Genomic_DNA"/>
</dbReference>